<dbReference type="GO" id="GO:0000917">
    <property type="term" value="P:division septum assembly"/>
    <property type="evidence" value="ECO:0007669"/>
    <property type="project" value="UniProtKB-KW"/>
</dbReference>
<protein>
    <recommendedName>
        <fullName evidence="8">Septation ring formation regulator EzrA</fullName>
    </recommendedName>
</protein>
<sequence length="563" mass="65927">MELVIGAILIILIIFVSGYIIKKKFYKEIDRLESWKIEIMNRPVIDELGKVKQLNMTGETEEMFERWRKNWDDIVAVELPDIEDHLFDSEEFTDKYRFKLAKESNQKIEAILTNIDAKIDKILGELNELIGSEESNRAEMEELSAEHKKIKKTLLIQRHTYGTSIDALEKKLDSLSEQFVVYNDLTANGDYLKAREVVIMLKDEIQTLTEKIEKIPDLITEVNIIPSQLNEIEEGYKEMIDQGFILDHLNMDKELAELRKSLEINTDLLVKTEVKEVESGIYEQKEKIDLLYELLEKEVHEKHFIIKNREETKNQLERIKESNEQIKEEVNFVQQSYQLLDGELNTPYSLEKQLTKLTKRFEVLETKITEDHSAFTILGADLREIREGIEKLNQDQHDFSLHLQNLRKDELEARDKLTELRRKTNEATRLITKSNIPGLPDDYKQLMDDVNKHIQDVFKSLNEKPLNIKAIQDFLQNAIEAVDVFYNKSVEMIETVVLVEKVIQYGNRYRARNRNLAEGLQRAEEYFRSYDYYSALEEAASAIEGVEPGALKQIEEMITKEEI</sequence>
<comment type="caution">
    <text evidence="9">The sequence shown here is derived from an EMBL/GenBank/DDBJ whole genome shotgun (WGS) entry which is preliminary data.</text>
</comment>
<feature type="topological domain" description="Extracellular" evidence="8">
    <location>
        <begin position="1"/>
        <end position="2"/>
    </location>
</feature>
<evidence type="ECO:0000313" key="10">
    <source>
        <dbReference type="Proteomes" id="UP000189761"/>
    </source>
</evidence>
<dbReference type="Proteomes" id="UP000189761">
    <property type="component" value="Unassembled WGS sequence"/>
</dbReference>
<evidence type="ECO:0000256" key="7">
    <source>
        <dbReference type="ARBA" id="ARBA00023306"/>
    </source>
</evidence>
<dbReference type="Pfam" id="PF06160">
    <property type="entry name" value="EzrA"/>
    <property type="match status" value="1"/>
</dbReference>
<organism evidence="9 10">
    <name type="scientific">Heyndrickxia oleronia</name>
    <dbReference type="NCBI Taxonomy" id="38875"/>
    <lineage>
        <taxon>Bacteria</taxon>
        <taxon>Bacillati</taxon>
        <taxon>Bacillota</taxon>
        <taxon>Bacilli</taxon>
        <taxon>Bacillales</taxon>
        <taxon>Bacillaceae</taxon>
        <taxon>Heyndrickxia</taxon>
    </lineage>
</organism>
<keyword evidence="3 8" id="KW-1133">Transmembrane helix</keyword>
<dbReference type="NCBIfam" id="NF003413">
    <property type="entry name" value="PRK04778.1-7"/>
    <property type="match status" value="1"/>
</dbReference>
<evidence type="ECO:0000256" key="1">
    <source>
        <dbReference type="ARBA" id="ARBA00022618"/>
    </source>
</evidence>
<keyword evidence="10" id="KW-1185">Reference proteome</keyword>
<keyword evidence="8" id="KW-1003">Cell membrane</keyword>
<proteinExistence type="inferred from homology"/>
<keyword evidence="1 8" id="KW-0132">Cell division</keyword>
<gene>
    <name evidence="8" type="primary">ezrA</name>
    <name evidence="9" type="ORF">BWZ43_21080</name>
</gene>
<name>A0A8E2I4A4_9BACI</name>
<comment type="subcellular location">
    <subcellularLocation>
        <location evidence="8">Cell membrane</location>
        <topology evidence="8">Single-pass membrane protein</topology>
    </subcellularLocation>
    <text evidence="8">Colocalized with FtsZ to the nascent septal site.</text>
</comment>
<evidence type="ECO:0000256" key="5">
    <source>
        <dbReference type="ARBA" id="ARBA00023136"/>
    </source>
</evidence>
<dbReference type="EMBL" id="MTLA01000317">
    <property type="protein sequence ID" value="OOP66426.1"/>
    <property type="molecule type" value="Genomic_DNA"/>
</dbReference>
<comment type="function">
    <text evidence="8">Negative regulator of FtsZ ring formation; modulates the frequency and position of FtsZ ring formation. Inhibits FtsZ ring formation at polar sites. Interacts either with FtsZ or with one of its binding partners to promote depolymerization.</text>
</comment>
<dbReference type="RefSeq" id="WP_078111129.1">
    <property type="nucleotide sequence ID" value="NZ_CP065424.1"/>
</dbReference>
<reference evidence="9 10" key="1">
    <citation type="submission" date="2017-01" db="EMBL/GenBank/DDBJ databases">
        <title>Draft genome sequence of Bacillus oleronius.</title>
        <authorList>
            <person name="Allam M."/>
        </authorList>
    </citation>
    <scope>NUCLEOTIDE SEQUENCE [LARGE SCALE GENOMIC DNA]</scope>
    <source>
        <strain evidence="9 10">DSM 9356</strain>
    </source>
</reference>
<dbReference type="GO" id="GO:0005940">
    <property type="term" value="C:septin ring"/>
    <property type="evidence" value="ECO:0007669"/>
    <property type="project" value="InterPro"/>
</dbReference>
<dbReference type="HAMAP" id="MF_00728">
    <property type="entry name" value="EzrA"/>
    <property type="match status" value="1"/>
</dbReference>
<dbReference type="AlphaFoldDB" id="A0A8E2I4A4"/>
<dbReference type="GO" id="GO:0005886">
    <property type="term" value="C:plasma membrane"/>
    <property type="evidence" value="ECO:0007669"/>
    <property type="project" value="UniProtKB-SubCell"/>
</dbReference>
<evidence type="ECO:0000313" key="9">
    <source>
        <dbReference type="EMBL" id="OOP66426.1"/>
    </source>
</evidence>
<feature type="coiled-coil region" evidence="8">
    <location>
        <begin position="309"/>
        <end position="336"/>
    </location>
</feature>
<keyword evidence="2 8" id="KW-0812">Transmembrane</keyword>
<accession>A0A8E2I4A4</accession>
<feature type="topological domain" description="Cytoplasmic" evidence="8">
    <location>
        <begin position="22"/>
        <end position="563"/>
    </location>
</feature>
<evidence type="ECO:0000256" key="6">
    <source>
        <dbReference type="ARBA" id="ARBA00023210"/>
    </source>
</evidence>
<dbReference type="InterPro" id="IPR010379">
    <property type="entry name" value="EzrA"/>
</dbReference>
<evidence type="ECO:0000256" key="8">
    <source>
        <dbReference type="HAMAP-Rule" id="MF_00728"/>
    </source>
</evidence>
<evidence type="ECO:0000256" key="2">
    <source>
        <dbReference type="ARBA" id="ARBA00022692"/>
    </source>
</evidence>
<comment type="similarity">
    <text evidence="8">Belongs to the EzrA family.</text>
</comment>
<evidence type="ECO:0000256" key="4">
    <source>
        <dbReference type="ARBA" id="ARBA00023054"/>
    </source>
</evidence>
<keyword evidence="6 8" id="KW-0717">Septation</keyword>
<dbReference type="GO" id="GO:0000921">
    <property type="term" value="P:septin ring assembly"/>
    <property type="evidence" value="ECO:0007669"/>
    <property type="project" value="InterPro"/>
</dbReference>
<keyword evidence="5 8" id="KW-0472">Membrane</keyword>
<keyword evidence="4 8" id="KW-0175">Coiled coil</keyword>
<keyword evidence="7 8" id="KW-0131">Cell cycle</keyword>
<evidence type="ECO:0000256" key="3">
    <source>
        <dbReference type="ARBA" id="ARBA00022989"/>
    </source>
</evidence>